<dbReference type="AlphaFoldDB" id="W1IXC8"/>
<reference evidence="2" key="1">
    <citation type="submission" date="2013-11" db="EMBL/GenBank/DDBJ databases">
        <title>Draft genome sequence and annotation of the entomopathogenic bacteria, Xenorhabdus cabanillasi strain JM26 and Xenorhabdus szentirmai strain DSM 16338.</title>
        <authorList>
            <person name="Gualtieri M."/>
            <person name="Ogier J.C."/>
            <person name="Pages S."/>
            <person name="Givaudan A."/>
            <person name="Gaudriault S."/>
        </authorList>
    </citation>
    <scope>NUCLEOTIDE SEQUENCE [LARGE SCALE GENOMIC DNA]</scope>
    <source>
        <strain evidence="2">DSM 16338</strain>
    </source>
</reference>
<protein>
    <submittedName>
        <fullName evidence="2">Uncharacterized protein</fullName>
    </submittedName>
</protein>
<keyword evidence="1" id="KW-1133">Transmembrane helix</keyword>
<feature type="transmembrane region" description="Helical" evidence="1">
    <location>
        <begin position="99"/>
        <end position="120"/>
    </location>
</feature>
<evidence type="ECO:0000256" key="1">
    <source>
        <dbReference type="SAM" id="Phobius"/>
    </source>
</evidence>
<sequence length="132" mass="15166">MIQIIKFNSDFTMDMILLNNFINADLSVYYFVSIFAPIQYISLINLFKKSEKTASPILFCRLITSVALSILSAILLLFLLLIGIKTIIVMIDLNYTQKIYVLFSVSILYLFVIPVALIFASRFSVKFLFKNK</sequence>
<feature type="transmembrane region" description="Helical" evidence="1">
    <location>
        <begin position="59"/>
        <end position="84"/>
    </location>
</feature>
<proteinExistence type="predicted"/>
<evidence type="ECO:0000313" key="2">
    <source>
        <dbReference type="EMBL" id="CDL81870.1"/>
    </source>
</evidence>
<dbReference type="Proteomes" id="UP000019202">
    <property type="component" value="Unassembled WGS sequence"/>
</dbReference>
<comment type="caution">
    <text evidence="2">The sequence shown here is derived from an EMBL/GenBank/DDBJ whole genome shotgun (WGS) entry which is preliminary data.</text>
</comment>
<feature type="transmembrane region" description="Helical" evidence="1">
    <location>
        <begin position="28"/>
        <end position="47"/>
    </location>
</feature>
<organism evidence="2 3">
    <name type="scientific">Xenorhabdus szentirmaii DSM 16338</name>
    <dbReference type="NCBI Taxonomy" id="1427518"/>
    <lineage>
        <taxon>Bacteria</taxon>
        <taxon>Pseudomonadati</taxon>
        <taxon>Pseudomonadota</taxon>
        <taxon>Gammaproteobacteria</taxon>
        <taxon>Enterobacterales</taxon>
        <taxon>Morganellaceae</taxon>
        <taxon>Xenorhabdus</taxon>
    </lineage>
</organism>
<name>W1IXC8_9GAMM</name>
<evidence type="ECO:0000313" key="3">
    <source>
        <dbReference type="Proteomes" id="UP000019202"/>
    </source>
</evidence>
<keyword evidence="1" id="KW-0812">Transmembrane</keyword>
<keyword evidence="1" id="KW-0472">Membrane</keyword>
<keyword evidence="3" id="KW-1185">Reference proteome</keyword>
<dbReference type="EMBL" id="CBXF010000068">
    <property type="protein sequence ID" value="CDL81870.1"/>
    <property type="molecule type" value="Genomic_DNA"/>
</dbReference>
<gene>
    <name evidence="2" type="ORF">XSR1_160085</name>
</gene>
<accession>W1IXC8</accession>